<sequence length="100" mass="11527">MKLLGSLLLLLLIIPVLVSGCGFTSDEPEVEYIQKTGVVKERSESNTRILVESEKKEELYWFIISEEEFRAIETGDNVIVTYNRYQAWMTQDPPSEELKV</sequence>
<keyword evidence="2" id="KW-1185">Reference proteome</keyword>
<protein>
    <recommendedName>
        <fullName evidence="3">DUF3221 domain-containing protein</fullName>
    </recommendedName>
</protein>
<reference evidence="2" key="1">
    <citation type="submission" date="2017-01" db="EMBL/GenBank/DDBJ databases">
        <authorList>
            <person name="Varghese N."/>
            <person name="Submissions S."/>
        </authorList>
    </citation>
    <scope>NUCLEOTIDE SEQUENCE [LARGE SCALE GENOMIC DNA]</scope>
    <source>
        <strain evidence="2">DSM 23127</strain>
    </source>
</reference>
<dbReference type="AlphaFoldDB" id="A0A1N7J2M5"/>
<dbReference type="EMBL" id="FTOC01000003">
    <property type="protein sequence ID" value="SIS43559.1"/>
    <property type="molecule type" value="Genomic_DNA"/>
</dbReference>
<dbReference type="RefSeq" id="WP_076557853.1">
    <property type="nucleotide sequence ID" value="NZ_FTOC01000003.1"/>
</dbReference>
<evidence type="ECO:0000313" key="1">
    <source>
        <dbReference type="EMBL" id="SIS43559.1"/>
    </source>
</evidence>
<dbReference type="STRING" id="570947.SAMN05421687_103251"/>
<gene>
    <name evidence="1" type="ORF">SAMN05421687_103251</name>
</gene>
<accession>A0A1N7J2M5</accession>
<name>A0A1N7J2M5_9BACI</name>
<evidence type="ECO:0008006" key="3">
    <source>
        <dbReference type="Google" id="ProtNLM"/>
    </source>
</evidence>
<proteinExistence type="predicted"/>
<dbReference type="PROSITE" id="PS51257">
    <property type="entry name" value="PROKAR_LIPOPROTEIN"/>
    <property type="match status" value="1"/>
</dbReference>
<organism evidence="1 2">
    <name type="scientific">Salimicrobium flavidum</name>
    <dbReference type="NCBI Taxonomy" id="570947"/>
    <lineage>
        <taxon>Bacteria</taxon>
        <taxon>Bacillati</taxon>
        <taxon>Bacillota</taxon>
        <taxon>Bacilli</taxon>
        <taxon>Bacillales</taxon>
        <taxon>Bacillaceae</taxon>
        <taxon>Salimicrobium</taxon>
    </lineage>
</organism>
<dbReference type="Proteomes" id="UP000187608">
    <property type="component" value="Unassembled WGS sequence"/>
</dbReference>
<evidence type="ECO:0000313" key="2">
    <source>
        <dbReference type="Proteomes" id="UP000187608"/>
    </source>
</evidence>